<reference evidence="5" key="1">
    <citation type="submission" date="2024-05" db="EMBL/GenBank/DDBJ databases">
        <authorList>
            <person name="Cai S.Y."/>
            <person name="Jin L.M."/>
            <person name="Li H.R."/>
        </authorList>
    </citation>
    <scope>NUCLEOTIDE SEQUENCE</scope>
    <source>
        <strain evidence="5">A5-74</strain>
    </source>
</reference>
<dbReference type="GO" id="GO:0003677">
    <property type="term" value="F:DNA binding"/>
    <property type="evidence" value="ECO:0007669"/>
    <property type="project" value="UniProtKB-KW"/>
</dbReference>
<keyword evidence="1" id="KW-0805">Transcription regulation</keyword>
<evidence type="ECO:0000259" key="4">
    <source>
        <dbReference type="PROSITE" id="PS51118"/>
    </source>
</evidence>
<evidence type="ECO:0000313" key="5">
    <source>
        <dbReference type="EMBL" id="XCG64548.1"/>
    </source>
</evidence>
<proteinExistence type="predicted"/>
<organism evidence="5">
    <name type="scientific">Nakamurella sp. A5-74</name>
    <dbReference type="NCBI Taxonomy" id="3158264"/>
    <lineage>
        <taxon>Bacteria</taxon>
        <taxon>Bacillati</taxon>
        <taxon>Actinomycetota</taxon>
        <taxon>Actinomycetes</taxon>
        <taxon>Nakamurellales</taxon>
        <taxon>Nakamurellaceae</taxon>
        <taxon>Nakamurella</taxon>
    </lineage>
</organism>
<accession>A0AAU8DT42</accession>
<dbReference type="PANTHER" id="PTHR33204">
    <property type="entry name" value="TRANSCRIPTIONAL REGULATOR, MARR FAMILY"/>
    <property type="match status" value="1"/>
</dbReference>
<dbReference type="AlphaFoldDB" id="A0AAU8DT42"/>
<dbReference type="SUPFAM" id="SSF46785">
    <property type="entry name" value="Winged helix' DNA-binding domain"/>
    <property type="match status" value="1"/>
</dbReference>
<dbReference type="RefSeq" id="WP_353650161.1">
    <property type="nucleotide sequence ID" value="NZ_CP159218.1"/>
</dbReference>
<dbReference type="PROSITE" id="PS51118">
    <property type="entry name" value="HTH_HXLR"/>
    <property type="match status" value="1"/>
</dbReference>
<dbReference type="EMBL" id="CP159218">
    <property type="protein sequence ID" value="XCG64548.1"/>
    <property type="molecule type" value="Genomic_DNA"/>
</dbReference>
<keyword evidence="3" id="KW-0804">Transcription</keyword>
<dbReference type="Gene3D" id="1.10.10.10">
    <property type="entry name" value="Winged helix-like DNA-binding domain superfamily/Winged helix DNA-binding domain"/>
    <property type="match status" value="1"/>
</dbReference>
<feature type="domain" description="HTH hxlR-type" evidence="4">
    <location>
        <begin position="9"/>
        <end position="108"/>
    </location>
</feature>
<dbReference type="InterPro" id="IPR002577">
    <property type="entry name" value="HTH_HxlR"/>
</dbReference>
<dbReference type="Pfam" id="PF01638">
    <property type="entry name" value="HxlR"/>
    <property type="match status" value="1"/>
</dbReference>
<name>A0AAU8DT42_9ACTN</name>
<gene>
    <name evidence="5" type="ORF">ABLG96_04190</name>
</gene>
<evidence type="ECO:0000256" key="3">
    <source>
        <dbReference type="ARBA" id="ARBA00023163"/>
    </source>
</evidence>
<evidence type="ECO:0000256" key="2">
    <source>
        <dbReference type="ARBA" id="ARBA00023125"/>
    </source>
</evidence>
<sequence>MVDEPRSGCPINAAVEVLGNRWSLIVVRDVMFGDRRYFRELLRESEEGIASNILAARLRELVAAGLLTRADAGAGRRAAYSLADAAIELVPVLAELGWWGVRHLPTSEALRVRAELLYLGGRPLWDDFMAELRERHLGIARPDPTRPSVAAQLEAAYLDATARAGAVGSA</sequence>
<keyword evidence="2" id="KW-0238">DNA-binding</keyword>
<dbReference type="InterPro" id="IPR036388">
    <property type="entry name" value="WH-like_DNA-bd_sf"/>
</dbReference>
<dbReference type="InterPro" id="IPR036390">
    <property type="entry name" value="WH_DNA-bd_sf"/>
</dbReference>
<protein>
    <submittedName>
        <fullName evidence="5">Helix-turn-helix domain-containing protein</fullName>
    </submittedName>
</protein>
<evidence type="ECO:0000256" key="1">
    <source>
        <dbReference type="ARBA" id="ARBA00023015"/>
    </source>
</evidence>
<dbReference type="PANTHER" id="PTHR33204:SF18">
    <property type="entry name" value="TRANSCRIPTIONAL REGULATORY PROTEIN"/>
    <property type="match status" value="1"/>
</dbReference>